<comment type="caution">
    <text evidence="1">The sequence shown here is derived from an EMBL/GenBank/DDBJ whole genome shotgun (WGS) entry which is preliminary data.</text>
</comment>
<gene>
    <name evidence="1" type="ORF">NPIL_628421</name>
</gene>
<proteinExistence type="predicted"/>
<accession>A0A8X6QNX8</accession>
<reference evidence="1" key="1">
    <citation type="submission" date="2020-08" db="EMBL/GenBank/DDBJ databases">
        <title>Multicomponent nature underlies the extraordinary mechanical properties of spider dragline silk.</title>
        <authorList>
            <person name="Kono N."/>
            <person name="Nakamura H."/>
            <person name="Mori M."/>
            <person name="Yoshida Y."/>
            <person name="Ohtoshi R."/>
            <person name="Malay A.D."/>
            <person name="Moran D.A.P."/>
            <person name="Tomita M."/>
            <person name="Numata K."/>
            <person name="Arakawa K."/>
        </authorList>
    </citation>
    <scope>NUCLEOTIDE SEQUENCE</scope>
</reference>
<name>A0A8X6QNX8_NEPPI</name>
<evidence type="ECO:0000313" key="2">
    <source>
        <dbReference type="Proteomes" id="UP000887013"/>
    </source>
</evidence>
<organism evidence="1 2">
    <name type="scientific">Nephila pilipes</name>
    <name type="common">Giant wood spider</name>
    <name type="synonym">Nephila maculata</name>
    <dbReference type="NCBI Taxonomy" id="299642"/>
    <lineage>
        <taxon>Eukaryota</taxon>
        <taxon>Metazoa</taxon>
        <taxon>Ecdysozoa</taxon>
        <taxon>Arthropoda</taxon>
        <taxon>Chelicerata</taxon>
        <taxon>Arachnida</taxon>
        <taxon>Araneae</taxon>
        <taxon>Araneomorphae</taxon>
        <taxon>Entelegynae</taxon>
        <taxon>Araneoidea</taxon>
        <taxon>Nephilidae</taxon>
        <taxon>Nephila</taxon>
    </lineage>
</organism>
<keyword evidence="2" id="KW-1185">Reference proteome</keyword>
<dbReference type="EMBL" id="BMAW01130367">
    <property type="protein sequence ID" value="GFU34841.1"/>
    <property type="molecule type" value="Genomic_DNA"/>
</dbReference>
<dbReference type="Proteomes" id="UP000887013">
    <property type="component" value="Unassembled WGS sequence"/>
</dbReference>
<dbReference type="AlphaFoldDB" id="A0A8X6QNX8"/>
<evidence type="ECO:0000313" key="1">
    <source>
        <dbReference type="EMBL" id="GFU34841.1"/>
    </source>
</evidence>
<protein>
    <submittedName>
        <fullName evidence="1">Uncharacterized protein</fullName>
    </submittedName>
</protein>
<sequence>MASGGSMVCAGKCVVLGALVKQVLNAAESSVFVRQNVAALKGRQQVCTNKEVKWCSASMLYYELAVENPSLLSTQTDHCGYGIIEIDILTAYPRPVAHGNPIIPEMESPCRLTLRIYPQ</sequence>